<dbReference type="Proteomes" id="UP000287651">
    <property type="component" value="Unassembled WGS sequence"/>
</dbReference>
<comment type="caution">
    <text evidence="8">The sequence shown here is derived from an EMBL/GenBank/DDBJ whole genome shotgun (WGS) entry which is preliminary data.</text>
</comment>
<organism evidence="8 9">
    <name type="scientific">Ensete ventricosum</name>
    <name type="common">Abyssinian banana</name>
    <name type="synonym">Musa ensete</name>
    <dbReference type="NCBI Taxonomy" id="4639"/>
    <lineage>
        <taxon>Eukaryota</taxon>
        <taxon>Viridiplantae</taxon>
        <taxon>Streptophyta</taxon>
        <taxon>Embryophyta</taxon>
        <taxon>Tracheophyta</taxon>
        <taxon>Spermatophyta</taxon>
        <taxon>Magnoliopsida</taxon>
        <taxon>Liliopsida</taxon>
        <taxon>Zingiberales</taxon>
        <taxon>Musaceae</taxon>
        <taxon>Ensete</taxon>
    </lineage>
</organism>
<dbReference type="GO" id="GO:0006952">
    <property type="term" value="P:defense response"/>
    <property type="evidence" value="ECO:0007669"/>
    <property type="project" value="UniProtKB-KW"/>
</dbReference>
<sequence length="292" mass="32895">MEHIMCDHANQVEQLTTSPMPQAAPQKKKILSILSITKKGTSCTPWPPPELVSGRVSFVPVFSIQAMKVNRASSHSSFVHENIGFKADDIKIRVDDDSRKLKVKGRRHVGQATVERFEHDFDVPQDADLERVGGRFQHGWLSVIMPKKKKIQQETESQEEDKKTKEEEPVLQEKPASGQHKAIEKPIDGDRIKQRHFPNGTPAGGDTKHEEEKAKSRIESGEKPKSCCTDKDGRKEGVSWMKRMEEMAEWVDSQLVDKLLEGFNKNRKVIAAAAVGFSIGFYVSLKLRSSGR</sequence>
<dbReference type="CDD" id="cd06464">
    <property type="entry name" value="ACD_sHsps-like"/>
    <property type="match status" value="1"/>
</dbReference>
<dbReference type="InterPro" id="IPR008978">
    <property type="entry name" value="HSP20-like_chaperone"/>
</dbReference>
<reference evidence="8 9" key="1">
    <citation type="journal article" date="2014" name="Agronomy (Basel)">
        <title>A Draft Genome Sequence for Ensete ventricosum, the Drought-Tolerant Tree Against Hunger.</title>
        <authorList>
            <person name="Harrison J."/>
            <person name="Moore K.A."/>
            <person name="Paszkiewicz K."/>
            <person name="Jones T."/>
            <person name="Grant M."/>
            <person name="Ambacheew D."/>
            <person name="Muzemil S."/>
            <person name="Studholme D.J."/>
        </authorList>
    </citation>
    <scope>NUCLEOTIDE SEQUENCE [LARGE SCALE GENOMIC DNA]</scope>
</reference>
<evidence type="ECO:0000259" key="7">
    <source>
        <dbReference type="PROSITE" id="PS01031"/>
    </source>
</evidence>
<dbReference type="Pfam" id="PF00011">
    <property type="entry name" value="HSP20"/>
    <property type="match status" value="1"/>
</dbReference>
<dbReference type="InterPro" id="IPR002068">
    <property type="entry name" value="A-crystallin/Hsp20_dom"/>
</dbReference>
<accession>A0A426X2S5</accession>
<dbReference type="EMBL" id="AMZH03028304">
    <property type="protein sequence ID" value="RRT33764.1"/>
    <property type="molecule type" value="Genomic_DNA"/>
</dbReference>
<evidence type="ECO:0000256" key="4">
    <source>
        <dbReference type="PROSITE-ProRule" id="PRU00285"/>
    </source>
</evidence>
<dbReference type="PANTHER" id="PTHR43670">
    <property type="entry name" value="HEAT SHOCK PROTEIN 26"/>
    <property type="match status" value="1"/>
</dbReference>
<evidence type="ECO:0000313" key="8">
    <source>
        <dbReference type="EMBL" id="RRT33764.1"/>
    </source>
</evidence>
<evidence type="ECO:0000256" key="5">
    <source>
        <dbReference type="RuleBase" id="RU003616"/>
    </source>
</evidence>
<keyword evidence="2" id="KW-0472">Membrane</keyword>
<comment type="subcellular location">
    <subcellularLocation>
        <location evidence="1">Cell membrane</location>
        <topology evidence="1">Single-pass membrane protein</topology>
    </subcellularLocation>
</comment>
<evidence type="ECO:0000256" key="1">
    <source>
        <dbReference type="ARBA" id="ARBA00004162"/>
    </source>
</evidence>
<proteinExistence type="inferred from homology"/>
<evidence type="ECO:0000256" key="3">
    <source>
        <dbReference type="ARBA" id="ARBA00022821"/>
    </source>
</evidence>
<dbReference type="PROSITE" id="PS01031">
    <property type="entry name" value="SHSP"/>
    <property type="match status" value="1"/>
</dbReference>
<evidence type="ECO:0000313" key="9">
    <source>
        <dbReference type="Proteomes" id="UP000287651"/>
    </source>
</evidence>
<feature type="region of interest" description="Disordered" evidence="6">
    <location>
        <begin position="149"/>
        <end position="231"/>
    </location>
</feature>
<comment type="similarity">
    <text evidence="4 5">Belongs to the small heat shock protein (HSP20) family.</text>
</comment>
<name>A0A426X2S5_ENSVE</name>
<evidence type="ECO:0000256" key="2">
    <source>
        <dbReference type="ARBA" id="ARBA00022475"/>
    </source>
</evidence>
<feature type="compositionally biased region" description="Basic and acidic residues" evidence="6">
    <location>
        <begin position="206"/>
        <end position="231"/>
    </location>
</feature>
<keyword evidence="2" id="KW-1003">Cell membrane</keyword>
<dbReference type="PANTHER" id="PTHR43670:SF114">
    <property type="entry name" value="OS05G0592000 PROTEIN"/>
    <property type="match status" value="1"/>
</dbReference>
<dbReference type="AlphaFoldDB" id="A0A426X2S5"/>
<dbReference type="Gene3D" id="2.60.40.790">
    <property type="match status" value="1"/>
</dbReference>
<feature type="compositionally biased region" description="Basic and acidic residues" evidence="6">
    <location>
        <begin position="181"/>
        <end position="192"/>
    </location>
</feature>
<dbReference type="GO" id="GO:0034605">
    <property type="term" value="P:cellular response to heat"/>
    <property type="evidence" value="ECO:0007669"/>
    <property type="project" value="TreeGrafter"/>
</dbReference>
<gene>
    <name evidence="8" type="ORF">B296_00050651</name>
</gene>
<protein>
    <recommendedName>
        <fullName evidence="7">SHSP domain-containing protein</fullName>
    </recommendedName>
</protein>
<evidence type="ECO:0000256" key="6">
    <source>
        <dbReference type="SAM" id="MobiDB-lite"/>
    </source>
</evidence>
<feature type="domain" description="SHSP" evidence="7">
    <location>
        <begin position="58"/>
        <end position="163"/>
    </location>
</feature>
<dbReference type="GO" id="GO:0005886">
    <property type="term" value="C:plasma membrane"/>
    <property type="evidence" value="ECO:0007669"/>
    <property type="project" value="UniProtKB-SubCell"/>
</dbReference>
<dbReference type="SUPFAM" id="SSF49764">
    <property type="entry name" value="HSP20-like chaperones"/>
    <property type="match status" value="1"/>
</dbReference>
<keyword evidence="3" id="KW-0611">Plant defense</keyword>